<proteinExistence type="predicted"/>
<dbReference type="AlphaFoldDB" id="A0A644XTU8"/>
<comment type="caution">
    <text evidence="2">The sequence shown here is derived from an EMBL/GenBank/DDBJ whole genome shotgun (WGS) entry which is preliminary data.</text>
</comment>
<name>A0A644XTU8_9ZZZZ</name>
<organism evidence="2">
    <name type="scientific">bioreactor metagenome</name>
    <dbReference type="NCBI Taxonomy" id="1076179"/>
    <lineage>
        <taxon>unclassified sequences</taxon>
        <taxon>metagenomes</taxon>
        <taxon>ecological metagenomes</taxon>
    </lineage>
</organism>
<protein>
    <submittedName>
        <fullName evidence="2">Uncharacterized protein</fullName>
    </submittedName>
</protein>
<sequence length="110" mass="12145">MDCAAVLETIAVIAGSKNMAVVGQTVQQGRGHLGITKHVCPFAKAQIRGDHLTGALVKRREQMEEQRSTRRAEGQIAELIEYCHGPIQMDTSLRRPQARGVMNHDNTTRP</sequence>
<accession>A0A644XTU8</accession>
<dbReference type="EMBL" id="VSSQ01003214">
    <property type="protein sequence ID" value="MPM19646.1"/>
    <property type="molecule type" value="Genomic_DNA"/>
</dbReference>
<reference evidence="2" key="1">
    <citation type="submission" date="2019-08" db="EMBL/GenBank/DDBJ databases">
        <authorList>
            <person name="Kucharzyk K."/>
            <person name="Murdoch R.W."/>
            <person name="Higgins S."/>
            <person name="Loffler F."/>
        </authorList>
    </citation>
    <scope>NUCLEOTIDE SEQUENCE</scope>
</reference>
<feature type="region of interest" description="Disordered" evidence="1">
    <location>
        <begin position="91"/>
        <end position="110"/>
    </location>
</feature>
<evidence type="ECO:0000313" key="2">
    <source>
        <dbReference type="EMBL" id="MPM19646.1"/>
    </source>
</evidence>
<gene>
    <name evidence="2" type="ORF">SDC9_66072</name>
</gene>
<evidence type="ECO:0000256" key="1">
    <source>
        <dbReference type="SAM" id="MobiDB-lite"/>
    </source>
</evidence>